<feature type="repeat" description="PPR" evidence="2">
    <location>
        <begin position="317"/>
        <end position="351"/>
    </location>
</feature>
<evidence type="ECO:0000256" key="2">
    <source>
        <dbReference type="PROSITE-ProRule" id="PRU00708"/>
    </source>
</evidence>
<dbReference type="InterPro" id="IPR011990">
    <property type="entry name" value="TPR-like_helical_dom_sf"/>
</dbReference>
<dbReference type="Gene3D" id="1.25.40.10">
    <property type="entry name" value="Tetratricopeptide repeat domain"/>
    <property type="match status" value="4"/>
</dbReference>
<protein>
    <submittedName>
        <fullName evidence="3">Pentatricopeptide repeat-containing protein</fullName>
    </submittedName>
</protein>
<proteinExistence type="predicted"/>
<dbReference type="FunFam" id="1.25.40.10:FF:000184">
    <property type="entry name" value="Pentatricopeptide repeat-containing protein, chloroplastic"/>
    <property type="match status" value="1"/>
</dbReference>
<dbReference type="Pfam" id="PF01535">
    <property type="entry name" value="PPR"/>
    <property type="match status" value="7"/>
</dbReference>
<dbReference type="PROSITE" id="PS51375">
    <property type="entry name" value="PPR"/>
    <property type="match status" value="5"/>
</dbReference>
<dbReference type="InterPro" id="IPR046848">
    <property type="entry name" value="E_motif"/>
</dbReference>
<dbReference type="GO" id="GO:0009451">
    <property type="term" value="P:RNA modification"/>
    <property type="evidence" value="ECO:0007669"/>
    <property type="project" value="InterPro"/>
</dbReference>
<dbReference type="PANTHER" id="PTHR47926">
    <property type="entry name" value="PENTATRICOPEPTIDE REPEAT-CONTAINING PROTEIN"/>
    <property type="match status" value="1"/>
</dbReference>
<dbReference type="Pfam" id="PF13041">
    <property type="entry name" value="PPR_2"/>
    <property type="match status" value="1"/>
</dbReference>
<keyword evidence="1" id="KW-0677">Repeat</keyword>
<organism evidence="3 4">
    <name type="scientific">Quillaja saponaria</name>
    <name type="common">Soap bark tree</name>
    <dbReference type="NCBI Taxonomy" id="32244"/>
    <lineage>
        <taxon>Eukaryota</taxon>
        <taxon>Viridiplantae</taxon>
        <taxon>Streptophyta</taxon>
        <taxon>Embryophyta</taxon>
        <taxon>Tracheophyta</taxon>
        <taxon>Spermatophyta</taxon>
        <taxon>Magnoliopsida</taxon>
        <taxon>eudicotyledons</taxon>
        <taxon>Gunneridae</taxon>
        <taxon>Pentapetalae</taxon>
        <taxon>rosids</taxon>
        <taxon>fabids</taxon>
        <taxon>Fabales</taxon>
        <taxon>Quillajaceae</taxon>
        <taxon>Quillaja</taxon>
    </lineage>
</organism>
<dbReference type="InterPro" id="IPR002885">
    <property type="entry name" value="PPR_rpt"/>
</dbReference>
<comment type="caution">
    <text evidence="3">The sequence shown here is derived from an EMBL/GenBank/DDBJ whole genome shotgun (WGS) entry which is preliminary data.</text>
</comment>
<reference evidence="3" key="1">
    <citation type="journal article" date="2023" name="Science">
        <title>Elucidation of the pathway for biosynthesis of saponin adjuvants from the soapbark tree.</title>
        <authorList>
            <person name="Reed J."/>
            <person name="Orme A."/>
            <person name="El-Demerdash A."/>
            <person name="Owen C."/>
            <person name="Martin L.B.B."/>
            <person name="Misra R.C."/>
            <person name="Kikuchi S."/>
            <person name="Rejzek M."/>
            <person name="Martin A.C."/>
            <person name="Harkess A."/>
            <person name="Leebens-Mack J."/>
            <person name="Louveau T."/>
            <person name="Stephenson M.J."/>
            <person name="Osbourn A."/>
        </authorList>
    </citation>
    <scope>NUCLEOTIDE SEQUENCE</scope>
    <source>
        <strain evidence="3">S10</strain>
    </source>
</reference>
<evidence type="ECO:0000313" key="4">
    <source>
        <dbReference type="Proteomes" id="UP001163823"/>
    </source>
</evidence>
<dbReference type="NCBIfam" id="TIGR00756">
    <property type="entry name" value="PPR"/>
    <property type="match status" value="6"/>
</dbReference>
<feature type="repeat" description="PPR" evidence="2">
    <location>
        <begin position="92"/>
        <end position="126"/>
    </location>
</feature>
<dbReference type="Pfam" id="PF20431">
    <property type="entry name" value="E_motif"/>
    <property type="match status" value="1"/>
</dbReference>
<sequence length="542" mass="60616">MVFKALARLVKVKDGERLYGFVLKFGLGFDLIVQNAAIDFFMRCGRVNCARWIFDHMAEKDVVSWNSMISGYGSHDRVDIAEDLFNRMPTKTTITWTSMISGYIKSGDMVRAGALFEEMPSKDLASWKVMVSGYMDMGDVVTARHVFEAMPIHDIGTWNLMISGFCRARDIESAKDFFNRLPNRNVASWTIMMDGYLKAGDAKSARCLFDQMPEKNLVTWSTMIGGYARNGQPHNALQLLKCFREKDIIPDKTFVLEIISACSQLGFLDTVESVISDYIGASHFSDLQVVTSLIDMYAKCGSIRKACQVFEMASGKDLLCYSTMIVAFANHGLAQEAISLFEEMKEVKIKPDGVTFLGVLTACNHGGLVDEGRKYFKQMEDDYRICPSEKHYACIVDLLGRAGCLDEAHNIISNMPIPPNAVVWGALLAACRVHCNVELGEVAAAELFKIEPDNSGNYVLLYNIYASTGRWDSAAKVRMMIKEHQVKKNRGSSWIDLGCVIHEFVTGDKSHNDSDSIYLILDLLSKDMEFLSQSIDPVEKGV</sequence>
<accession>A0AAD7QEP3</accession>
<dbReference type="InterPro" id="IPR046960">
    <property type="entry name" value="PPR_At4g14850-like_plant"/>
</dbReference>
<evidence type="ECO:0000313" key="3">
    <source>
        <dbReference type="EMBL" id="KAJ7979949.1"/>
    </source>
</evidence>
<feature type="repeat" description="PPR" evidence="2">
    <location>
        <begin position="154"/>
        <end position="188"/>
    </location>
</feature>
<dbReference type="Proteomes" id="UP001163823">
    <property type="component" value="Chromosome 2"/>
</dbReference>
<keyword evidence="4" id="KW-1185">Reference proteome</keyword>
<dbReference type="AlphaFoldDB" id="A0AAD7QEP3"/>
<dbReference type="PANTHER" id="PTHR47926:SF347">
    <property type="entry name" value="PENTATRICOPEPTIDE REPEAT-CONTAINING PROTEIN"/>
    <property type="match status" value="1"/>
</dbReference>
<dbReference type="EMBL" id="JARAOO010000002">
    <property type="protein sequence ID" value="KAJ7979949.1"/>
    <property type="molecule type" value="Genomic_DNA"/>
</dbReference>
<dbReference type="KEGG" id="qsa:O6P43_003289"/>
<feature type="repeat" description="PPR" evidence="2">
    <location>
        <begin position="216"/>
        <end position="250"/>
    </location>
</feature>
<gene>
    <name evidence="3" type="ORF">O6P43_003289</name>
</gene>
<dbReference type="GO" id="GO:0003723">
    <property type="term" value="F:RNA binding"/>
    <property type="evidence" value="ECO:0007669"/>
    <property type="project" value="InterPro"/>
</dbReference>
<evidence type="ECO:0000256" key="1">
    <source>
        <dbReference type="ARBA" id="ARBA00022737"/>
    </source>
</evidence>
<name>A0AAD7QEP3_QUISA</name>
<feature type="repeat" description="PPR" evidence="2">
    <location>
        <begin position="61"/>
        <end position="91"/>
    </location>
</feature>